<dbReference type="AlphaFoldDB" id="A0A9W9W740"/>
<name>A0A9W9W740_9EURO</name>
<dbReference type="SUPFAM" id="SSF57701">
    <property type="entry name" value="Zn2/Cys6 DNA-binding domain"/>
    <property type="match status" value="1"/>
</dbReference>
<dbReference type="Gene3D" id="4.10.240.10">
    <property type="entry name" value="Zn(2)-C6 fungal-type DNA-binding domain"/>
    <property type="match status" value="1"/>
</dbReference>
<comment type="caution">
    <text evidence="8">The sequence shown here is derived from an EMBL/GenBank/DDBJ whole genome shotgun (WGS) entry which is preliminary data.</text>
</comment>
<keyword evidence="3" id="KW-0238">DNA-binding</keyword>
<dbReference type="RefSeq" id="XP_056491961.1">
    <property type="nucleotide sequence ID" value="XM_056626166.1"/>
</dbReference>
<dbReference type="Proteomes" id="UP001147747">
    <property type="component" value="Unassembled WGS sequence"/>
</dbReference>
<dbReference type="EMBL" id="JAPZBU010000004">
    <property type="protein sequence ID" value="KAJ5407646.1"/>
    <property type="molecule type" value="Genomic_DNA"/>
</dbReference>
<dbReference type="CDD" id="cd00067">
    <property type="entry name" value="GAL4"/>
    <property type="match status" value="1"/>
</dbReference>
<dbReference type="GeneID" id="81365146"/>
<reference evidence="8" key="1">
    <citation type="submission" date="2022-12" db="EMBL/GenBank/DDBJ databases">
        <authorList>
            <person name="Petersen C."/>
        </authorList>
    </citation>
    <scope>NUCLEOTIDE SEQUENCE</scope>
    <source>
        <strain evidence="8">IBT 29677</strain>
    </source>
</reference>
<dbReference type="Pfam" id="PF11951">
    <property type="entry name" value="Fungal_trans_2"/>
    <property type="match status" value="1"/>
</dbReference>
<dbReference type="InterPro" id="IPR036864">
    <property type="entry name" value="Zn2-C6_fun-type_DNA-bd_sf"/>
</dbReference>
<evidence type="ECO:0000259" key="7">
    <source>
        <dbReference type="PROSITE" id="PS00463"/>
    </source>
</evidence>
<keyword evidence="4" id="KW-0804">Transcription</keyword>
<comment type="subcellular location">
    <subcellularLocation>
        <location evidence="1">Nucleus</location>
    </subcellularLocation>
</comment>
<accession>A0A9W9W740</accession>
<dbReference type="GO" id="GO:0008270">
    <property type="term" value="F:zinc ion binding"/>
    <property type="evidence" value="ECO:0007669"/>
    <property type="project" value="InterPro"/>
</dbReference>
<keyword evidence="2" id="KW-0805">Transcription regulation</keyword>
<reference evidence="8" key="2">
    <citation type="journal article" date="2023" name="IMA Fungus">
        <title>Comparative genomic study of the Penicillium genus elucidates a diverse pangenome and 15 lateral gene transfer events.</title>
        <authorList>
            <person name="Petersen C."/>
            <person name="Sorensen T."/>
            <person name="Nielsen M.R."/>
            <person name="Sondergaard T.E."/>
            <person name="Sorensen J.L."/>
            <person name="Fitzpatrick D.A."/>
            <person name="Frisvad J.C."/>
            <person name="Nielsen K.L."/>
        </authorList>
    </citation>
    <scope>NUCLEOTIDE SEQUENCE</scope>
    <source>
        <strain evidence="8">IBT 29677</strain>
    </source>
</reference>
<evidence type="ECO:0000313" key="8">
    <source>
        <dbReference type="EMBL" id="KAJ5407646.1"/>
    </source>
</evidence>
<evidence type="ECO:0000256" key="2">
    <source>
        <dbReference type="ARBA" id="ARBA00023015"/>
    </source>
</evidence>
<evidence type="ECO:0000256" key="1">
    <source>
        <dbReference type="ARBA" id="ARBA00004123"/>
    </source>
</evidence>
<dbReference type="GO" id="GO:0005634">
    <property type="term" value="C:nucleus"/>
    <property type="evidence" value="ECO:0007669"/>
    <property type="project" value="UniProtKB-SubCell"/>
</dbReference>
<evidence type="ECO:0000313" key="9">
    <source>
        <dbReference type="Proteomes" id="UP001147747"/>
    </source>
</evidence>
<feature type="compositionally biased region" description="Polar residues" evidence="6">
    <location>
        <begin position="111"/>
        <end position="121"/>
    </location>
</feature>
<keyword evidence="9" id="KW-1185">Reference proteome</keyword>
<proteinExistence type="predicted"/>
<dbReference type="InterPro" id="IPR021858">
    <property type="entry name" value="Fun_TF"/>
</dbReference>
<gene>
    <name evidence="8" type="ORF">N7509_001529</name>
</gene>
<evidence type="ECO:0000256" key="3">
    <source>
        <dbReference type="ARBA" id="ARBA00023125"/>
    </source>
</evidence>
<evidence type="ECO:0000256" key="4">
    <source>
        <dbReference type="ARBA" id="ARBA00023163"/>
    </source>
</evidence>
<dbReference type="InterPro" id="IPR001138">
    <property type="entry name" value="Zn2Cys6_DnaBD"/>
</dbReference>
<dbReference type="PANTHER" id="PTHR37534:SF25">
    <property type="entry name" value="ZN(II)2CYS6 TRANSCRIPTION FACTOR (EUROFUNG)"/>
    <property type="match status" value="1"/>
</dbReference>
<keyword evidence="5" id="KW-0539">Nucleus</keyword>
<dbReference type="SMART" id="SM00066">
    <property type="entry name" value="GAL4"/>
    <property type="match status" value="1"/>
</dbReference>
<feature type="domain" description="Zn(2)-C6 fungal-type" evidence="7">
    <location>
        <begin position="6"/>
        <end position="36"/>
    </location>
</feature>
<dbReference type="PANTHER" id="PTHR37534">
    <property type="entry name" value="TRANSCRIPTIONAL ACTIVATOR PROTEIN UGA3"/>
    <property type="match status" value="1"/>
</dbReference>
<dbReference type="GO" id="GO:0000976">
    <property type="term" value="F:transcription cis-regulatory region binding"/>
    <property type="evidence" value="ECO:0007669"/>
    <property type="project" value="TreeGrafter"/>
</dbReference>
<dbReference type="PROSITE" id="PS00463">
    <property type="entry name" value="ZN2_CY6_FUNGAL_1"/>
    <property type="match status" value="1"/>
</dbReference>
<evidence type="ECO:0000256" key="6">
    <source>
        <dbReference type="SAM" id="MobiDB-lite"/>
    </source>
</evidence>
<dbReference type="GO" id="GO:0000981">
    <property type="term" value="F:DNA-binding transcription factor activity, RNA polymerase II-specific"/>
    <property type="evidence" value="ECO:0007669"/>
    <property type="project" value="InterPro"/>
</dbReference>
<dbReference type="GO" id="GO:0045944">
    <property type="term" value="P:positive regulation of transcription by RNA polymerase II"/>
    <property type="evidence" value="ECO:0007669"/>
    <property type="project" value="TreeGrafter"/>
</dbReference>
<feature type="region of interest" description="Disordered" evidence="6">
    <location>
        <begin position="79"/>
        <end position="157"/>
    </location>
</feature>
<sequence>MRVGKGCERCRHRHIRCVIPPGASACTPCTRLDRVCHLDPRFQFKTVRHVYQKSNGSAARFDLVWDDEQVWVDVEQPVTFVDGTSDGPKTGEETQQPPAAISSGDDRIANPSLQEPSSINTEVPIPEEPPVHPDQLSLADFPPYHTSSPVRPPPDEYPTLSLREASLMRRFIQNIAPWVDICDPWSHFTTVIPRRALQVPMVLKAILTLAARHEAILTGQSDWEASTYHGECLELLIPALDQLEQDLEENLLITVVILRICEELENSEDQRFHLTGSNRLVNLSSRSGSSRGIVEAVSWQFLRQAIYSSIVQYQHLELDLYNYERSSMFQRDDDFAFANMAIFHCAHIIQLCRVLPDNPVDEQLWGQVADAVDGWYQHRPLTWQPLRYQDPDVTEDRPFPEIWMTSAPAVVGMQYYHAACIFLTMSDPGSRGLREFELARTRRLAEADREKIAVHVISVIGLSWSNEDVQNAYFLACHLLYRFGYCLQHPVEQRGSLEFLSHVETLLGWRTAWIRSELSHQWGELAVVEPPST</sequence>
<protein>
    <recommendedName>
        <fullName evidence="7">Zn(2)-C6 fungal-type domain-containing protein</fullName>
    </recommendedName>
</protein>
<evidence type="ECO:0000256" key="5">
    <source>
        <dbReference type="ARBA" id="ARBA00023242"/>
    </source>
</evidence>
<dbReference type="OrthoDB" id="4525710at2759"/>
<organism evidence="8 9">
    <name type="scientific">Penicillium cosmopolitanum</name>
    <dbReference type="NCBI Taxonomy" id="1131564"/>
    <lineage>
        <taxon>Eukaryota</taxon>
        <taxon>Fungi</taxon>
        <taxon>Dikarya</taxon>
        <taxon>Ascomycota</taxon>
        <taxon>Pezizomycotina</taxon>
        <taxon>Eurotiomycetes</taxon>
        <taxon>Eurotiomycetidae</taxon>
        <taxon>Eurotiales</taxon>
        <taxon>Aspergillaceae</taxon>
        <taxon>Penicillium</taxon>
    </lineage>
</organism>